<gene>
    <name evidence="1" type="ORF">KWG56_18385</name>
</gene>
<keyword evidence="1" id="KW-0614">Plasmid</keyword>
<organism evidence="1 2">
    <name type="scientific">Brevundimonas nasdae</name>
    <dbReference type="NCBI Taxonomy" id="172043"/>
    <lineage>
        <taxon>Bacteria</taxon>
        <taxon>Pseudomonadati</taxon>
        <taxon>Pseudomonadota</taxon>
        <taxon>Alphaproteobacteria</taxon>
        <taxon>Caulobacterales</taxon>
        <taxon>Caulobacteraceae</taxon>
        <taxon>Brevundimonas</taxon>
    </lineage>
</organism>
<evidence type="ECO:0000313" key="1">
    <source>
        <dbReference type="EMBL" id="QYC12412.1"/>
    </source>
</evidence>
<dbReference type="GeneID" id="94377267"/>
<accession>A0ABX8TMF8</accession>
<reference evidence="1 2" key="1">
    <citation type="submission" date="2021-07" db="EMBL/GenBank/DDBJ databases">
        <title>Isolation and characterization of bacteria from a gold mining with a capacity of golden bioaccumulation.</title>
        <authorList>
            <person name="Yang X.J."/>
        </authorList>
    </citation>
    <scope>NUCLEOTIDE SEQUENCE [LARGE SCALE GENOMIC DNA]</scope>
    <source>
        <strain evidence="1 2">Au29</strain>
        <plasmid evidence="1 2">unnamed1</plasmid>
    </source>
</reference>
<name>A0ABX8TMF8_9CAUL</name>
<evidence type="ECO:0000313" key="2">
    <source>
        <dbReference type="Proteomes" id="UP000824334"/>
    </source>
</evidence>
<protein>
    <submittedName>
        <fullName evidence="1">Uncharacterized protein</fullName>
    </submittedName>
</protein>
<keyword evidence="2" id="KW-1185">Reference proteome</keyword>
<sequence>MFDTAAEAKAAFEALNAADQHAAWEKFSRDVDEGMSGWNPYYLYLNPLFWDGGSPFPEEDAAALAEYLEDLKHVAASDTWEDRCIRANDPGEEEFWNRFTPEAADLMLGCPA</sequence>
<geneLocation type="plasmid" evidence="1 2">
    <name>unnamed1</name>
</geneLocation>
<proteinExistence type="predicted"/>
<dbReference type="RefSeq" id="WP_201101254.1">
    <property type="nucleotide sequence ID" value="NZ_BAAAEE010000011.1"/>
</dbReference>
<dbReference type="EMBL" id="CP080035">
    <property type="protein sequence ID" value="QYC12412.1"/>
    <property type="molecule type" value="Genomic_DNA"/>
</dbReference>
<dbReference type="Proteomes" id="UP000824334">
    <property type="component" value="Plasmid unnamed1"/>
</dbReference>